<dbReference type="EMBL" id="JAJIRN010000014">
    <property type="protein sequence ID" value="MCV2371338.1"/>
    <property type="molecule type" value="Genomic_DNA"/>
</dbReference>
<gene>
    <name evidence="2" type="ORF">LNV07_24880</name>
</gene>
<feature type="chain" id="PRO_5046232092" evidence="1">
    <location>
        <begin position="28"/>
        <end position="275"/>
    </location>
</feature>
<evidence type="ECO:0000256" key="1">
    <source>
        <dbReference type="SAM" id="SignalP"/>
    </source>
</evidence>
<keyword evidence="3" id="KW-1185">Reference proteome</keyword>
<organism evidence="2 3">
    <name type="scientific">Roseateles oligotrophus</name>
    <dbReference type="NCBI Taxonomy" id="1769250"/>
    <lineage>
        <taxon>Bacteria</taxon>
        <taxon>Pseudomonadati</taxon>
        <taxon>Pseudomonadota</taxon>
        <taxon>Betaproteobacteria</taxon>
        <taxon>Burkholderiales</taxon>
        <taxon>Sphaerotilaceae</taxon>
        <taxon>Roseateles</taxon>
    </lineage>
</organism>
<dbReference type="Proteomes" id="UP001209701">
    <property type="component" value="Unassembled WGS sequence"/>
</dbReference>
<name>A0ABT2YMQ4_9BURK</name>
<evidence type="ECO:0000313" key="2">
    <source>
        <dbReference type="EMBL" id="MCV2371338.1"/>
    </source>
</evidence>
<evidence type="ECO:0000313" key="3">
    <source>
        <dbReference type="Proteomes" id="UP001209701"/>
    </source>
</evidence>
<accession>A0ABT2YMQ4</accession>
<protein>
    <submittedName>
        <fullName evidence="2">Uncharacterized protein</fullName>
    </submittedName>
</protein>
<reference evidence="2 3" key="1">
    <citation type="submission" date="2021-11" db="EMBL/GenBank/DDBJ databases">
        <authorList>
            <person name="Liang Q."/>
            <person name="Mou H."/>
            <person name="Liu Z."/>
        </authorList>
    </citation>
    <scope>NUCLEOTIDE SEQUENCE [LARGE SCALE GENOMIC DNA]</scope>
    <source>
        <strain evidence="2 3">CHU3</strain>
    </source>
</reference>
<dbReference type="SUPFAM" id="SSF51126">
    <property type="entry name" value="Pectin lyase-like"/>
    <property type="match status" value="1"/>
</dbReference>
<proteinExistence type="predicted"/>
<dbReference type="InterPro" id="IPR011050">
    <property type="entry name" value="Pectin_lyase_fold/virulence"/>
</dbReference>
<comment type="caution">
    <text evidence="2">The sequence shown here is derived from an EMBL/GenBank/DDBJ whole genome shotgun (WGS) entry which is preliminary data.</text>
</comment>
<sequence>MNTLRLKTISVLFAATLGMAVTGQAFAVDGVILIDQARAMAGNVTSDDSPGFPVTISTSGSYRLASNLNLGLGGGNTTAIEIRSPAGSVLNVSLDLNGFMIAGHPFCDFNGQSDVACIPSGTGVGIRIENGASVSIGNGGIRGMGLHGISCSGTCQIDGLIIANNGGSGVAAFGAGAASFTLTRSTIFLNRKGISGSRGLVQGNVLEFNLGNAVEASFSSLLNNLISGNGGLGLAGTGNGYGVNVFSFNNGGNAMPQIAAGNIPTGANVCGAGPC</sequence>
<dbReference type="RefSeq" id="WP_263573915.1">
    <property type="nucleotide sequence ID" value="NZ_JAJIRN010000014.1"/>
</dbReference>
<keyword evidence="1" id="KW-0732">Signal</keyword>
<feature type="signal peptide" evidence="1">
    <location>
        <begin position="1"/>
        <end position="27"/>
    </location>
</feature>